<name>A0AAD8ZY23_9PEZI</name>
<reference evidence="1" key="1">
    <citation type="submission" date="2023-01" db="EMBL/GenBank/DDBJ databases">
        <title>Colletotrichum chrysophilum M932 genome sequence.</title>
        <authorList>
            <person name="Baroncelli R."/>
        </authorList>
    </citation>
    <scope>NUCLEOTIDE SEQUENCE</scope>
    <source>
        <strain evidence="1">M932</strain>
    </source>
</reference>
<organism evidence="1 2">
    <name type="scientific">Colletotrichum chrysophilum</name>
    <dbReference type="NCBI Taxonomy" id="1836956"/>
    <lineage>
        <taxon>Eukaryota</taxon>
        <taxon>Fungi</taxon>
        <taxon>Dikarya</taxon>
        <taxon>Ascomycota</taxon>
        <taxon>Pezizomycotina</taxon>
        <taxon>Sordariomycetes</taxon>
        <taxon>Hypocreomycetidae</taxon>
        <taxon>Glomerellales</taxon>
        <taxon>Glomerellaceae</taxon>
        <taxon>Colletotrichum</taxon>
        <taxon>Colletotrichum gloeosporioides species complex</taxon>
    </lineage>
</organism>
<evidence type="ECO:0000313" key="2">
    <source>
        <dbReference type="Proteomes" id="UP001243330"/>
    </source>
</evidence>
<protein>
    <submittedName>
        <fullName evidence="1">Uncharacterized protein</fullName>
    </submittedName>
</protein>
<evidence type="ECO:0000313" key="1">
    <source>
        <dbReference type="EMBL" id="KAK1837806.1"/>
    </source>
</evidence>
<gene>
    <name evidence="1" type="ORF">CCHR01_19574</name>
</gene>
<comment type="caution">
    <text evidence="1">The sequence shown here is derived from an EMBL/GenBank/DDBJ whole genome shotgun (WGS) entry which is preliminary data.</text>
</comment>
<dbReference type="EMBL" id="JAQOWY010001003">
    <property type="protein sequence ID" value="KAK1837806.1"/>
    <property type="molecule type" value="Genomic_DNA"/>
</dbReference>
<dbReference type="Proteomes" id="UP001243330">
    <property type="component" value="Unassembled WGS sequence"/>
</dbReference>
<keyword evidence="2" id="KW-1185">Reference proteome</keyword>
<proteinExistence type="predicted"/>
<dbReference type="AlphaFoldDB" id="A0AAD8ZY23"/>
<accession>A0AAD8ZY23</accession>
<sequence length="35" mass="4079">MSLIEDVQGGIWRYIVLHRITFDVDKMLFGLPSVE</sequence>